<evidence type="ECO:0000313" key="1">
    <source>
        <dbReference type="EMBL" id="EXB37180.1"/>
    </source>
</evidence>
<evidence type="ECO:0000313" key="2">
    <source>
        <dbReference type="Proteomes" id="UP000030645"/>
    </source>
</evidence>
<protein>
    <submittedName>
        <fullName evidence="1">Uncharacterized protein</fullName>
    </submittedName>
</protein>
<keyword evidence="2" id="KW-1185">Reference proteome</keyword>
<dbReference type="AlphaFoldDB" id="W9QGU7"/>
<organism evidence="1 2">
    <name type="scientific">Morus notabilis</name>
    <dbReference type="NCBI Taxonomy" id="981085"/>
    <lineage>
        <taxon>Eukaryota</taxon>
        <taxon>Viridiplantae</taxon>
        <taxon>Streptophyta</taxon>
        <taxon>Embryophyta</taxon>
        <taxon>Tracheophyta</taxon>
        <taxon>Spermatophyta</taxon>
        <taxon>Magnoliopsida</taxon>
        <taxon>eudicotyledons</taxon>
        <taxon>Gunneridae</taxon>
        <taxon>Pentapetalae</taxon>
        <taxon>rosids</taxon>
        <taxon>fabids</taxon>
        <taxon>Rosales</taxon>
        <taxon>Moraceae</taxon>
        <taxon>Moreae</taxon>
        <taxon>Morus</taxon>
    </lineage>
</organism>
<gene>
    <name evidence="1" type="ORF">L484_013544</name>
</gene>
<dbReference type="EMBL" id="KE343605">
    <property type="protein sequence ID" value="EXB37180.1"/>
    <property type="molecule type" value="Genomic_DNA"/>
</dbReference>
<name>W9QGU7_9ROSA</name>
<proteinExistence type="predicted"/>
<reference evidence="2" key="1">
    <citation type="submission" date="2013-01" db="EMBL/GenBank/DDBJ databases">
        <title>Draft Genome Sequence of a Mulberry Tree, Morus notabilis C.K. Schneid.</title>
        <authorList>
            <person name="He N."/>
            <person name="Zhao S."/>
        </authorList>
    </citation>
    <scope>NUCLEOTIDE SEQUENCE</scope>
</reference>
<sequence>MAAMARNHSGSISWAASILFYTREVLVTEAEVCHLAASWRIFITLMSFVAKDFSWVSRKCNFVAHNFAKWARWNQVAGVIPLDNRVPIEVFKDNEE</sequence>
<dbReference type="Proteomes" id="UP000030645">
    <property type="component" value="Unassembled WGS sequence"/>
</dbReference>
<accession>W9QGU7</accession>